<sequence>MTMADVDDDGPFSTTHRLPTLSASQALQKLRSNGPHAISTSLTRLDTILAGHGTAKVPVNISGGIVRGQITEVYGPPGIGKTTLGLQACSSALRRGDRAVWVDTATPLASKRLEDPLSEEHVNPANEASHAIITERFHRFPAPSLPHLLALFAHPVESFPPKGTSIIVIDNISTPFENAYQRSGRPTSNPDSAKWAASRKFAVMSELINKLGKMAALHNVAVILICQTSTKLRQGAPAMLLPAISGHEWEASISTRLCMFMDWPPRNAKNGLSEHSRTDRIRYLGVIKAGGMTLVAQDGGVGAIIPFKVKQTGLSEVTVASDEIAAPILSSPARPLKRSYEVADSDAEELGSEDDYGWGDDDEIAAETLIEDTSQSIEPAEDGNAALTEHDQEVVVVA</sequence>
<evidence type="ECO:0000256" key="2">
    <source>
        <dbReference type="ARBA" id="ARBA00022741"/>
    </source>
</evidence>
<keyword evidence="5" id="KW-0234">DNA repair</keyword>
<evidence type="ECO:0000256" key="3">
    <source>
        <dbReference type="ARBA" id="ARBA00022763"/>
    </source>
</evidence>
<dbReference type="CDD" id="cd01393">
    <property type="entry name" value="RecA-like"/>
    <property type="match status" value="1"/>
</dbReference>
<dbReference type="GO" id="GO:0000400">
    <property type="term" value="F:four-way junction DNA binding"/>
    <property type="evidence" value="ECO:0007669"/>
    <property type="project" value="TreeGrafter"/>
</dbReference>
<comment type="subcellular location">
    <subcellularLocation>
        <location evidence="1">Nucleus</location>
    </subcellularLocation>
</comment>
<evidence type="ECO:0000313" key="10">
    <source>
        <dbReference type="Proteomes" id="UP000799772"/>
    </source>
</evidence>
<dbReference type="AlphaFoldDB" id="A0A9P4M8X1"/>
<dbReference type="InterPro" id="IPR049428">
    <property type="entry name" value="RecA-like_N"/>
</dbReference>
<dbReference type="InterPro" id="IPR052093">
    <property type="entry name" value="HR_Repair_Mediator"/>
</dbReference>
<keyword evidence="9" id="KW-0378">Hydrolase</keyword>
<keyword evidence="4" id="KW-0067">ATP-binding</keyword>
<name>A0A9P4M8X1_9PEZI</name>
<evidence type="ECO:0000256" key="6">
    <source>
        <dbReference type="ARBA" id="ARBA00023242"/>
    </source>
</evidence>
<dbReference type="InterPro" id="IPR027417">
    <property type="entry name" value="P-loop_NTPase"/>
</dbReference>
<dbReference type="GO" id="GO:0005524">
    <property type="term" value="F:ATP binding"/>
    <property type="evidence" value="ECO:0007669"/>
    <property type="project" value="UniProtKB-KW"/>
</dbReference>
<proteinExistence type="predicted"/>
<dbReference type="InterPro" id="IPR020588">
    <property type="entry name" value="RecA_ATP-bd"/>
</dbReference>
<evidence type="ECO:0000256" key="1">
    <source>
        <dbReference type="ARBA" id="ARBA00004123"/>
    </source>
</evidence>
<dbReference type="EMBL" id="ML978126">
    <property type="protein sequence ID" value="KAF2098787.1"/>
    <property type="molecule type" value="Genomic_DNA"/>
</dbReference>
<keyword evidence="2" id="KW-0547">Nucleotide-binding</keyword>
<dbReference type="PANTHER" id="PTHR46239">
    <property type="entry name" value="DNA REPAIR PROTEIN RAD51 HOMOLOG 3 RAD51C"/>
    <property type="match status" value="1"/>
</dbReference>
<dbReference type="GO" id="GO:0007131">
    <property type="term" value="P:reciprocal meiotic recombination"/>
    <property type="evidence" value="ECO:0007669"/>
    <property type="project" value="TreeGrafter"/>
</dbReference>
<dbReference type="PANTHER" id="PTHR46239:SF1">
    <property type="entry name" value="DNA REPAIR PROTEIN RAD51 HOMOLOG 3"/>
    <property type="match status" value="1"/>
</dbReference>
<dbReference type="SUPFAM" id="SSF52540">
    <property type="entry name" value="P-loop containing nucleoside triphosphate hydrolases"/>
    <property type="match status" value="1"/>
</dbReference>
<dbReference type="Gene3D" id="3.40.50.300">
    <property type="entry name" value="P-loop containing nucleotide triphosphate hydrolases"/>
    <property type="match status" value="1"/>
</dbReference>
<comment type="caution">
    <text evidence="9">The sequence shown here is derived from an EMBL/GenBank/DDBJ whole genome shotgun (WGS) entry which is preliminary data.</text>
</comment>
<dbReference type="GO" id="GO:0005657">
    <property type="term" value="C:replication fork"/>
    <property type="evidence" value="ECO:0007669"/>
    <property type="project" value="TreeGrafter"/>
</dbReference>
<keyword evidence="3" id="KW-0227">DNA damage</keyword>
<gene>
    <name evidence="9" type="ORF">NA57DRAFT_56429</name>
</gene>
<keyword evidence="6" id="KW-0539">Nucleus</keyword>
<evidence type="ECO:0000256" key="5">
    <source>
        <dbReference type="ARBA" id="ARBA00023204"/>
    </source>
</evidence>
<evidence type="ECO:0000313" key="9">
    <source>
        <dbReference type="EMBL" id="KAF2098787.1"/>
    </source>
</evidence>
<keyword evidence="10" id="KW-1185">Reference proteome</keyword>
<dbReference type="GO" id="GO:0008821">
    <property type="term" value="F:crossover junction DNA endonuclease activity"/>
    <property type="evidence" value="ECO:0007669"/>
    <property type="project" value="TreeGrafter"/>
</dbReference>
<dbReference type="GO" id="GO:0033063">
    <property type="term" value="C:Rad51B-Rad51C-Rad51D-XRCC2 complex"/>
    <property type="evidence" value="ECO:0007669"/>
    <property type="project" value="TreeGrafter"/>
</dbReference>
<dbReference type="Pfam" id="PF00154">
    <property type="entry name" value="RecA_N"/>
    <property type="match status" value="1"/>
</dbReference>
<evidence type="ECO:0000256" key="7">
    <source>
        <dbReference type="SAM" id="MobiDB-lite"/>
    </source>
</evidence>
<feature type="domain" description="RecA family profile 1" evidence="8">
    <location>
        <begin position="34"/>
        <end position="228"/>
    </location>
</feature>
<organism evidence="9 10">
    <name type="scientific">Rhizodiscina lignyota</name>
    <dbReference type="NCBI Taxonomy" id="1504668"/>
    <lineage>
        <taxon>Eukaryota</taxon>
        <taxon>Fungi</taxon>
        <taxon>Dikarya</taxon>
        <taxon>Ascomycota</taxon>
        <taxon>Pezizomycotina</taxon>
        <taxon>Dothideomycetes</taxon>
        <taxon>Pleosporomycetidae</taxon>
        <taxon>Aulographales</taxon>
        <taxon>Rhizodiscinaceae</taxon>
        <taxon>Rhizodiscina</taxon>
    </lineage>
</organism>
<protein>
    <submittedName>
        <fullName evidence="9">P-loop containing nucleoside triphosphate hydrolase protein</fullName>
    </submittedName>
</protein>
<dbReference type="GO" id="GO:0140664">
    <property type="term" value="F:ATP-dependent DNA damage sensor activity"/>
    <property type="evidence" value="ECO:0007669"/>
    <property type="project" value="InterPro"/>
</dbReference>
<dbReference type="GO" id="GO:0000707">
    <property type="term" value="P:meiotic DNA recombinase assembly"/>
    <property type="evidence" value="ECO:0007669"/>
    <property type="project" value="TreeGrafter"/>
</dbReference>
<dbReference type="Proteomes" id="UP000799772">
    <property type="component" value="Unassembled WGS sequence"/>
</dbReference>
<feature type="region of interest" description="Disordered" evidence="7">
    <location>
        <begin position="372"/>
        <end position="392"/>
    </location>
</feature>
<dbReference type="GO" id="GO:0033065">
    <property type="term" value="C:Rad51C-XRCC3 complex"/>
    <property type="evidence" value="ECO:0007669"/>
    <property type="project" value="TreeGrafter"/>
</dbReference>
<reference evidence="9" key="1">
    <citation type="journal article" date="2020" name="Stud. Mycol.">
        <title>101 Dothideomycetes genomes: a test case for predicting lifestyles and emergence of pathogens.</title>
        <authorList>
            <person name="Haridas S."/>
            <person name="Albert R."/>
            <person name="Binder M."/>
            <person name="Bloem J."/>
            <person name="Labutti K."/>
            <person name="Salamov A."/>
            <person name="Andreopoulos B."/>
            <person name="Baker S."/>
            <person name="Barry K."/>
            <person name="Bills G."/>
            <person name="Bluhm B."/>
            <person name="Cannon C."/>
            <person name="Castanera R."/>
            <person name="Culley D."/>
            <person name="Daum C."/>
            <person name="Ezra D."/>
            <person name="Gonzalez J."/>
            <person name="Henrissat B."/>
            <person name="Kuo A."/>
            <person name="Liang C."/>
            <person name="Lipzen A."/>
            <person name="Lutzoni F."/>
            <person name="Magnuson J."/>
            <person name="Mondo S."/>
            <person name="Nolan M."/>
            <person name="Ohm R."/>
            <person name="Pangilinan J."/>
            <person name="Park H.-J."/>
            <person name="Ramirez L."/>
            <person name="Alfaro M."/>
            <person name="Sun H."/>
            <person name="Tritt A."/>
            <person name="Yoshinaga Y."/>
            <person name="Zwiers L.-H."/>
            <person name="Turgeon B."/>
            <person name="Goodwin S."/>
            <person name="Spatafora J."/>
            <person name="Crous P."/>
            <person name="Grigoriev I."/>
        </authorList>
    </citation>
    <scope>NUCLEOTIDE SEQUENCE</scope>
    <source>
        <strain evidence="9">CBS 133067</strain>
    </source>
</reference>
<dbReference type="OrthoDB" id="5957327at2759"/>
<evidence type="ECO:0000259" key="8">
    <source>
        <dbReference type="PROSITE" id="PS50162"/>
    </source>
</evidence>
<dbReference type="PROSITE" id="PS50162">
    <property type="entry name" value="RECA_2"/>
    <property type="match status" value="1"/>
</dbReference>
<accession>A0A9P4M8X1</accession>
<evidence type="ECO:0000256" key="4">
    <source>
        <dbReference type="ARBA" id="ARBA00022840"/>
    </source>
</evidence>